<feature type="domain" description="Methyltransferase FkbM" evidence="1">
    <location>
        <begin position="51"/>
        <end position="211"/>
    </location>
</feature>
<protein>
    <recommendedName>
        <fullName evidence="1">Methyltransferase FkbM domain-containing protein</fullName>
    </recommendedName>
</protein>
<accession>A0ABQ5LW61</accession>
<evidence type="ECO:0000313" key="2">
    <source>
        <dbReference type="EMBL" id="GKY89234.1"/>
    </source>
</evidence>
<dbReference type="Pfam" id="PF05050">
    <property type="entry name" value="Methyltransf_21"/>
    <property type="match status" value="1"/>
</dbReference>
<gene>
    <name evidence="2" type="ORF">STA1M1_31030</name>
</gene>
<keyword evidence="3" id="KW-1185">Reference proteome</keyword>
<reference evidence="2" key="1">
    <citation type="journal article" date="2023" name="Int. J. Syst. Evol. Microbiol.">
        <title>Sinisalibacter aestuarii sp. nov., isolated from estuarine sediment of the Arakawa River.</title>
        <authorList>
            <person name="Arafat S.T."/>
            <person name="Hirano S."/>
            <person name="Sato A."/>
            <person name="Takeuchi K."/>
            <person name="Yasuda T."/>
            <person name="Terahara T."/>
            <person name="Hamada M."/>
            <person name="Kobayashi T."/>
        </authorList>
    </citation>
    <scope>NUCLEOTIDE SEQUENCE</scope>
    <source>
        <strain evidence="2">B-399</strain>
    </source>
</reference>
<dbReference type="EMBL" id="BROH01000010">
    <property type="protein sequence ID" value="GKY89234.1"/>
    <property type="molecule type" value="Genomic_DNA"/>
</dbReference>
<dbReference type="Gene3D" id="3.40.50.150">
    <property type="entry name" value="Vaccinia Virus protein VP39"/>
    <property type="match status" value="1"/>
</dbReference>
<dbReference type="InterPro" id="IPR052514">
    <property type="entry name" value="SAM-dependent_MTase"/>
</dbReference>
<comment type="caution">
    <text evidence="2">The sequence shown here is derived from an EMBL/GenBank/DDBJ whole genome shotgun (WGS) entry which is preliminary data.</text>
</comment>
<dbReference type="PANTHER" id="PTHR34203:SF15">
    <property type="entry name" value="SLL1173 PROTEIN"/>
    <property type="match status" value="1"/>
</dbReference>
<evidence type="ECO:0000313" key="3">
    <source>
        <dbReference type="Proteomes" id="UP001144205"/>
    </source>
</evidence>
<dbReference type="Proteomes" id="UP001144205">
    <property type="component" value="Unassembled WGS sequence"/>
</dbReference>
<proteinExistence type="predicted"/>
<dbReference type="NCBIfam" id="TIGR01444">
    <property type="entry name" value="fkbM_fam"/>
    <property type="match status" value="1"/>
</dbReference>
<sequence>MRRMLWRLGRRIYMQARGEPQNNLPASSGEIYMQQSVARAMCGIENPVIFDVGANIGQWSLQFIDVILNQTTIDPTTLCHHAFEPVPATRAKLLESVAGTRPDYKINVHPFALSDRTGETYINILGSPTSGRNSIVDSLLPAEKAAERVTIELRTVDEVCAELGLKTINFLKIDAEGHDYSVILGAKRMLNGERIDAIQFEYTKRWIDSRCFLKDVFALVEGTPYIVARIRPNKLEAFDSWHAELDRFFAANYALVHKRALGWFRVTPGTFDASNTYA</sequence>
<organism evidence="2 3">
    <name type="scientific">Sinisalibacter aestuarii</name>
    <dbReference type="NCBI Taxonomy" id="2949426"/>
    <lineage>
        <taxon>Bacteria</taxon>
        <taxon>Pseudomonadati</taxon>
        <taxon>Pseudomonadota</taxon>
        <taxon>Alphaproteobacteria</taxon>
        <taxon>Rhodobacterales</taxon>
        <taxon>Roseobacteraceae</taxon>
        <taxon>Sinisalibacter</taxon>
    </lineage>
</organism>
<name>A0ABQ5LW61_9RHOB</name>
<evidence type="ECO:0000259" key="1">
    <source>
        <dbReference type="Pfam" id="PF05050"/>
    </source>
</evidence>
<dbReference type="PANTHER" id="PTHR34203">
    <property type="entry name" value="METHYLTRANSFERASE, FKBM FAMILY PROTEIN"/>
    <property type="match status" value="1"/>
</dbReference>
<dbReference type="InterPro" id="IPR029063">
    <property type="entry name" value="SAM-dependent_MTases_sf"/>
</dbReference>
<dbReference type="SUPFAM" id="SSF53335">
    <property type="entry name" value="S-adenosyl-L-methionine-dependent methyltransferases"/>
    <property type="match status" value="1"/>
</dbReference>
<dbReference type="InterPro" id="IPR006342">
    <property type="entry name" value="FkbM_mtfrase"/>
</dbReference>